<gene>
    <name evidence="3" type="ORF">EV213_10697</name>
</gene>
<evidence type="ECO:0000313" key="4">
    <source>
        <dbReference type="Proteomes" id="UP000295632"/>
    </source>
</evidence>
<dbReference type="SUPFAM" id="SSF53474">
    <property type="entry name" value="alpha/beta-Hydrolases"/>
    <property type="match status" value="1"/>
</dbReference>
<dbReference type="Proteomes" id="UP000295632">
    <property type="component" value="Unassembled WGS sequence"/>
</dbReference>
<organism evidence="3 4">
    <name type="scientific">Aureibacillus halotolerans</name>
    <dbReference type="NCBI Taxonomy" id="1508390"/>
    <lineage>
        <taxon>Bacteria</taxon>
        <taxon>Bacillati</taxon>
        <taxon>Bacillota</taxon>
        <taxon>Bacilli</taxon>
        <taxon>Bacillales</taxon>
        <taxon>Bacillaceae</taxon>
        <taxon>Aureibacillus</taxon>
    </lineage>
</organism>
<keyword evidence="1" id="KW-0378">Hydrolase</keyword>
<reference evidence="3 4" key="1">
    <citation type="submission" date="2019-03" db="EMBL/GenBank/DDBJ databases">
        <title>Genomic Encyclopedia of Type Strains, Phase IV (KMG-IV): sequencing the most valuable type-strain genomes for metagenomic binning, comparative biology and taxonomic classification.</title>
        <authorList>
            <person name="Goeker M."/>
        </authorList>
    </citation>
    <scope>NUCLEOTIDE SEQUENCE [LARGE SCALE GENOMIC DNA]</scope>
    <source>
        <strain evidence="3 4">DSM 28697</strain>
    </source>
</reference>
<dbReference type="Gene3D" id="3.40.50.1820">
    <property type="entry name" value="alpha/beta hydrolase"/>
    <property type="match status" value="1"/>
</dbReference>
<dbReference type="PRINTS" id="PR00111">
    <property type="entry name" value="ABHYDROLASE"/>
</dbReference>
<dbReference type="PANTHER" id="PTHR43798:SF31">
    <property type="entry name" value="AB HYDROLASE SUPERFAMILY PROTEIN YCLE"/>
    <property type="match status" value="1"/>
</dbReference>
<dbReference type="RefSeq" id="WP_133580201.1">
    <property type="nucleotide sequence ID" value="NZ_SNYJ01000006.1"/>
</dbReference>
<name>A0A4R6U301_9BACI</name>
<dbReference type="Pfam" id="PF00561">
    <property type="entry name" value="Abhydrolase_1"/>
    <property type="match status" value="1"/>
</dbReference>
<dbReference type="InterPro" id="IPR050266">
    <property type="entry name" value="AB_hydrolase_sf"/>
</dbReference>
<protein>
    <submittedName>
        <fullName evidence="3">Pimeloyl-ACP methyl ester carboxylesterase</fullName>
    </submittedName>
</protein>
<dbReference type="AlphaFoldDB" id="A0A4R6U301"/>
<sequence length="251" mass="28329">MDLSYDIQGDGSPIVMVHSPGVDSREWQEIVPILAKSRKVITFDCRGCGHSPAPQSPTSLVEDLYNLLKHLGLERVTLVGHSMGGQAVTDFTLAYPSMVERLVVICPALTGFQFSNEFTDWMASVNAAAPDIPKLVDLSLAGLNYRVTMTSKYRDFVREMATQYMTRVFTEWKSFKVIWPDPPAIERLEEIKPDTLFIYGTVEWPDMLKIAEEFKRIPSVQFVEIEGGDHYLTLTHAAEVSRHIQTFIQGE</sequence>
<dbReference type="InterPro" id="IPR029058">
    <property type="entry name" value="AB_hydrolase_fold"/>
</dbReference>
<dbReference type="PANTHER" id="PTHR43798">
    <property type="entry name" value="MONOACYLGLYCEROL LIPASE"/>
    <property type="match status" value="1"/>
</dbReference>
<accession>A0A4R6U301</accession>
<evidence type="ECO:0000256" key="1">
    <source>
        <dbReference type="ARBA" id="ARBA00022801"/>
    </source>
</evidence>
<evidence type="ECO:0000259" key="2">
    <source>
        <dbReference type="Pfam" id="PF00561"/>
    </source>
</evidence>
<dbReference type="EMBL" id="SNYJ01000006">
    <property type="protein sequence ID" value="TDQ40381.1"/>
    <property type="molecule type" value="Genomic_DNA"/>
</dbReference>
<feature type="domain" description="AB hydrolase-1" evidence="2">
    <location>
        <begin position="13"/>
        <end position="236"/>
    </location>
</feature>
<proteinExistence type="predicted"/>
<keyword evidence="4" id="KW-1185">Reference proteome</keyword>
<dbReference type="GO" id="GO:0016787">
    <property type="term" value="F:hydrolase activity"/>
    <property type="evidence" value="ECO:0007669"/>
    <property type="project" value="UniProtKB-KW"/>
</dbReference>
<dbReference type="OrthoDB" id="9805423at2"/>
<dbReference type="GO" id="GO:0016020">
    <property type="term" value="C:membrane"/>
    <property type="evidence" value="ECO:0007669"/>
    <property type="project" value="TreeGrafter"/>
</dbReference>
<dbReference type="InterPro" id="IPR000073">
    <property type="entry name" value="AB_hydrolase_1"/>
</dbReference>
<evidence type="ECO:0000313" key="3">
    <source>
        <dbReference type="EMBL" id="TDQ40381.1"/>
    </source>
</evidence>
<comment type="caution">
    <text evidence="3">The sequence shown here is derived from an EMBL/GenBank/DDBJ whole genome shotgun (WGS) entry which is preliminary data.</text>
</comment>